<name>M5RS12_9BACT</name>
<reference evidence="1 2" key="1">
    <citation type="journal article" date="2013" name="Mar. Genomics">
        <title>Expression of sulfatases in Rhodopirellula baltica and the diversity of sulfatases in the genus Rhodopirellula.</title>
        <authorList>
            <person name="Wegner C.E."/>
            <person name="Richter-Heitmann T."/>
            <person name="Klindworth A."/>
            <person name="Klockow C."/>
            <person name="Richter M."/>
            <person name="Achstetter T."/>
            <person name="Glockner F.O."/>
            <person name="Harder J."/>
        </authorList>
    </citation>
    <scope>NUCLEOTIDE SEQUENCE [LARGE SCALE GENOMIC DNA]</scope>
    <source>
        <strain evidence="1 2">SM1</strain>
    </source>
</reference>
<sequence length="40" mass="4155">MACFVAFRSLDRSEAMIRDGGGDALTSPLLPAGSASLWAI</sequence>
<dbReference type="AlphaFoldDB" id="M5RS12"/>
<organism evidence="1 2">
    <name type="scientific">Rhodopirellula maiorica SM1</name>
    <dbReference type="NCBI Taxonomy" id="1265738"/>
    <lineage>
        <taxon>Bacteria</taxon>
        <taxon>Pseudomonadati</taxon>
        <taxon>Planctomycetota</taxon>
        <taxon>Planctomycetia</taxon>
        <taxon>Pirellulales</taxon>
        <taxon>Pirellulaceae</taxon>
        <taxon>Novipirellula</taxon>
    </lineage>
</organism>
<evidence type="ECO:0000313" key="2">
    <source>
        <dbReference type="Proteomes" id="UP000011991"/>
    </source>
</evidence>
<keyword evidence="2" id="KW-1185">Reference proteome</keyword>
<dbReference type="EMBL" id="ANOG01000918">
    <property type="protein sequence ID" value="EMI16744.1"/>
    <property type="molecule type" value="Genomic_DNA"/>
</dbReference>
<evidence type="ECO:0000313" key="1">
    <source>
        <dbReference type="EMBL" id="EMI16744.1"/>
    </source>
</evidence>
<proteinExistence type="predicted"/>
<accession>M5RS12</accession>
<dbReference type="PATRIC" id="fig|1265738.3.peg.6308"/>
<dbReference type="Proteomes" id="UP000011991">
    <property type="component" value="Unassembled WGS sequence"/>
</dbReference>
<comment type="caution">
    <text evidence="1">The sequence shown here is derived from an EMBL/GenBank/DDBJ whole genome shotgun (WGS) entry which is preliminary data.</text>
</comment>
<gene>
    <name evidence="1" type="ORF">RMSM_06329</name>
</gene>
<protein>
    <submittedName>
        <fullName evidence="1">Uncharacterized protein</fullName>
    </submittedName>
</protein>